<evidence type="ECO:0000256" key="18">
    <source>
        <dbReference type="ARBA" id="ARBA00046127"/>
    </source>
</evidence>
<dbReference type="GO" id="GO:0006099">
    <property type="term" value="P:tricarboxylic acid cycle"/>
    <property type="evidence" value="ECO:0007669"/>
    <property type="project" value="UniProtKB-KW"/>
</dbReference>
<protein>
    <recommendedName>
        <fullName evidence="6">Isocitrate dehydrogenase [NADP]</fullName>
        <ecNumber evidence="5">1.1.1.42</ecNumber>
    </recommendedName>
    <alternativeName>
        <fullName evidence="15">IDP</fullName>
    </alternativeName>
    <alternativeName>
        <fullName evidence="16">NADP(+)-specific ICDH</fullName>
    </alternativeName>
    <alternativeName>
        <fullName evidence="17">Oxalosuccinate decarboxylase</fullName>
    </alternativeName>
</protein>
<evidence type="ECO:0000256" key="15">
    <source>
        <dbReference type="ARBA" id="ARBA00029765"/>
    </source>
</evidence>
<evidence type="ECO:0000256" key="6">
    <source>
        <dbReference type="ARBA" id="ARBA00019562"/>
    </source>
</evidence>
<feature type="domain" description="Isocitrate dehydrogenase/Hypothetical protein TT1725 C-terminal" evidence="19">
    <location>
        <begin position="92"/>
        <end position="161"/>
    </location>
</feature>
<keyword evidence="10" id="KW-0460">Magnesium</keyword>
<dbReference type="EC" id="1.1.1.42" evidence="5"/>
<comment type="subunit">
    <text evidence="4">Homodimer.</text>
</comment>
<dbReference type="SUPFAM" id="SSF53659">
    <property type="entry name" value="Isocitrate/Isopropylmalate dehydrogenase-like"/>
    <property type="match status" value="1"/>
</dbReference>
<dbReference type="Proteomes" id="UP000033632">
    <property type="component" value="Unassembled WGS sequence"/>
</dbReference>
<evidence type="ECO:0000256" key="11">
    <source>
        <dbReference type="ARBA" id="ARBA00022857"/>
    </source>
</evidence>
<proteinExistence type="inferred from homology"/>
<dbReference type="GO" id="GO:0004449">
    <property type="term" value="F:isocitrate dehydrogenase (NAD+) activity"/>
    <property type="evidence" value="ECO:0007669"/>
    <property type="project" value="TreeGrafter"/>
</dbReference>
<comment type="similarity">
    <text evidence="3">Belongs to the isocitrate and isopropylmalate dehydrogenases family.</text>
</comment>
<dbReference type="RefSeq" id="WP_046110257.1">
    <property type="nucleotide sequence ID" value="NZ_JZEX01000173.1"/>
</dbReference>
<dbReference type="STRING" id="443610.VE25_19065"/>
<name>A0A0F5FE07_9HYPH</name>
<evidence type="ECO:0000256" key="3">
    <source>
        <dbReference type="ARBA" id="ARBA00007769"/>
    </source>
</evidence>
<dbReference type="EMBL" id="JZEX01000173">
    <property type="protein sequence ID" value="KKB07139.1"/>
    <property type="molecule type" value="Genomic_DNA"/>
</dbReference>
<dbReference type="OrthoDB" id="9767905at2"/>
<evidence type="ECO:0000256" key="5">
    <source>
        <dbReference type="ARBA" id="ARBA00013013"/>
    </source>
</evidence>
<dbReference type="Gene3D" id="3.30.70.1570">
    <property type="match status" value="1"/>
</dbReference>
<evidence type="ECO:0000256" key="7">
    <source>
        <dbReference type="ARBA" id="ARBA00022435"/>
    </source>
</evidence>
<evidence type="ECO:0000256" key="12">
    <source>
        <dbReference type="ARBA" id="ARBA00023002"/>
    </source>
</evidence>
<evidence type="ECO:0000259" key="19">
    <source>
        <dbReference type="Pfam" id="PF18324"/>
    </source>
</evidence>
<evidence type="ECO:0000256" key="2">
    <source>
        <dbReference type="ARBA" id="ARBA00001946"/>
    </source>
</evidence>
<comment type="caution">
    <text evidence="20">The sequence shown here is derived from an EMBL/GenBank/DDBJ whole genome shotgun (WGS) entry which is preliminary data.</text>
</comment>
<keyword evidence="13" id="KW-0464">Manganese</keyword>
<dbReference type="PANTHER" id="PTHR11835">
    <property type="entry name" value="DECARBOXYLATING DEHYDROGENASES-ISOCITRATE, ISOPROPYLMALATE, TARTRATE"/>
    <property type="match status" value="1"/>
</dbReference>
<keyword evidence="11" id="KW-0521">NADP</keyword>
<dbReference type="GO" id="GO:0006102">
    <property type="term" value="P:isocitrate metabolic process"/>
    <property type="evidence" value="ECO:0007669"/>
    <property type="project" value="TreeGrafter"/>
</dbReference>
<dbReference type="PANTHER" id="PTHR11835:SF43">
    <property type="entry name" value="ISOPROPYLMALATE DEHYDROGENASE-LIKE DOMAIN-CONTAINING PROTEIN"/>
    <property type="match status" value="1"/>
</dbReference>
<comment type="function">
    <text evidence="18">Catalyzes the oxidative decarboxylation of isocitrate to 2-oxoglutarate and carbon dioxide with the concomitant reduction of NADP(+).</text>
</comment>
<reference evidence="20 21" key="1">
    <citation type="submission" date="2015-03" db="EMBL/GenBank/DDBJ databases">
        <authorList>
            <person name="Hassan Y.I."/>
            <person name="Lepp D."/>
            <person name="Li X.-Z."/>
            <person name="Zhou T."/>
        </authorList>
    </citation>
    <scope>NUCLEOTIDE SEQUENCE [LARGE SCALE GENOMIC DNA]</scope>
    <source>
        <strain evidence="20 21">BD-c194</strain>
    </source>
</reference>
<dbReference type="AlphaFoldDB" id="A0A0F5FE07"/>
<gene>
    <name evidence="20" type="ORF">VE25_19065</name>
</gene>
<evidence type="ECO:0000313" key="21">
    <source>
        <dbReference type="Proteomes" id="UP000033632"/>
    </source>
</evidence>
<dbReference type="InterPro" id="IPR040978">
    <property type="entry name" value="Isocitrate_DH_TT1725_C"/>
</dbReference>
<evidence type="ECO:0000256" key="8">
    <source>
        <dbReference type="ARBA" id="ARBA00022532"/>
    </source>
</evidence>
<dbReference type="InterPro" id="IPR046997">
    <property type="entry name" value="Isocitrate_DH_TT1725_C_sf"/>
</dbReference>
<evidence type="ECO:0000256" key="13">
    <source>
        <dbReference type="ARBA" id="ARBA00023211"/>
    </source>
</evidence>
<comment type="cofactor">
    <cofactor evidence="1">
        <name>Mn(2+)</name>
        <dbReference type="ChEBI" id="CHEBI:29035"/>
    </cofactor>
</comment>
<dbReference type="PATRIC" id="fig|443610.3.peg.2126"/>
<keyword evidence="8" id="KW-0816">Tricarboxylic acid cycle</keyword>
<evidence type="ECO:0000256" key="17">
    <source>
        <dbReference type="ARBA" id="ARBA00031098"/>
    </source>
</evidence>
<evidence type="ECO:0000256" key="4">
    <source>
        <dbReference type="ARBA" id="ARBA00011738"/>
    </source>
</evidence>
<evidence type="ECO:0000256" key="1">
    <source>
        <dbReference type="ARBA" id="ARBA00001936"/>
    </source>
</evidence>
<sequence length="161" mass="17185">MSNVKSKAAKKTEGSIVPITVASSDGIGPEIMDASLKVLQAAGARLAVETIDIAEKLYLAGNTAGVTGDAWNSLRRTKVFYKAPIATPQGGGVKVWPEGLPETFCTDPWRCLFMMKPGRQFNKALIVDLLRNLAHAGVDSVKTEQLFTFDGEAAFSLGQGQ</sequence>
<organism evidence="20 21">
    <name type="scientific">Devosia geojensis</name>
    <dbReference type="NCBI Taxonomy" id="443610"/>
    <lineage>
        <taxon>Bacteria</taxon>
        <taxon>Pseudomonadati</taxon>
        <taxon>Pseudomonadota</taxon>
        <taxon>Alphaproteobacteria</taxon>
        <taxon>Hyphomicrobiales</taxon>
        <taxon>Devosiaceae</taxon>
        <taxon>Devosia</taxon>
    </lineage>
</organism>
<comment type="cofactor">
    <cofactor evidence="2">
        <name>Mg(2+)</name>
        <dbReference type="ChEBI" id="CHEBI:18420"/>
    </cofactor>
</comment>
<keyword evidence="9" id="KW-0479">Metal-binding</keyword>
<dbReference type="GO" id="GO:0006097">
    <property type="term" value="P:glyoxylate cycle"/>
    <property type="evidence" value="ECO:0007669"/>
    <property type="project" value="UniProtKB-KW"/>
</dbReference>
<evidence type="ECO:0000256" key="10">
    <source>
        <dbReference type="ARBA" id="ARBA00022842"/>
    </source>
</evidence>
<accession>A0A0F5FE07</accession>
<evidence type="ECO:0000313" key="20">
    <source>
        <dbReference type="EMBL" id="KKB07139.1"/>
    </source>
</evidence>
<keyword evidence="12" id="KW-0560">Oxidoreductase</keyword>
<dbReference type="GO" id="GO:0004450">
    <property type="term" value="F:isocitrate dehydrogenase (NADP+) activity"/>
    <property type="evidence" value="ECO:0007669"/>
    <property type="project" value="UniProtKB-EC"/>
</dbReference>
<keyword evidence="7" id="KW-0329">Glyoxylate bypass</keyword>
<evidence type="ECO:0000256" key="16">
    <source>
        <dbReference type="ARBA" id="ARBA00029990"/>
    </source>
</evidence>
<evidence type="ECO:0000256" key="9">
    <source>
        <dbReference type="ARBA" id="ARBA00022723"/>
    </source>
</evidence>
<comment type="catalytic activity">
    <reaction evidence="14">
        <text>D-threo-isocitrate + NADP(+) = 2-oxoglutarate + CO2 + NADPH</text>
        <dbReference type="Rhea" id="RHEA:19629"/>
        <dbReference type="ChEBI" id="CHEBI:15562"/>
        <dbReference type="ChEBI" id="CHEBI:16526"/>
        <dbReference type="ChEBI" id="CHEBI:16810"/>
        <dbReference type="ChEBI" id="CHEBI:57783"/>
        <dbReference type="ChEBI" id="CHEBI:58349"/>
        <dbReference type="EC" id="1.1.1.42"/>
    </reaction>
</comment>
<dbReference type="GO" id="GO:0046872">
    <property type="term" value="F:metal ion binding"/>
    <property type="evidence" value="ECO:0007669"/>
    <property type="project" value="UniProtKB-KW"/>
</dbReference>
<dbReference type="Pfam" id="PF18324">
    <property type="entry name" value="Isocitrate_DH_C_bact"/>
    <property type="match status" value="1"/>
</dbReference>
<keyword evidence="21" id="KW-1185">Reference proteome</keyword>
<evidence type="ECO:0000256" key="14">
    <source>
        <dbReference type="ARBA" id="ARBA00023554"/>
    </source>
</evidence>